<dbReference type="Proteomes" id="UP000198983">
    <property type="component" value="Chromosome I"/>
</dbReference>
<name>A0A1H1PAJ2_9ACTN</name>
<accession>A0A1H1PAJ2</accession>
<reference evidence="1 2" key="1">
    <citation type="submission" date="2016-10" db="EMBL/GenBank/DDBJ databases">
        <authorList>
            <person name="de Groot N.N."/>
        </authorList>
    </citation>
    <scope>NUCLEOTIDE SEQUENCE [LARGE SCALE GENOMIC DNA]</scope>
    <source>
        <strain evidence="1 2">DSM 22024</strain>
    </source>
</reference>
<gene>
    <name evidence="1" type="ORF">SAMN04489717_1560</name>
</gene>
<organism evidence="1 2">
    <name type="scientific">Actinopolymorpha singaporensis</name>
    <dbReference type="NCBI Taxonomy" id="117157"/>
    <lineage>
        <taxon>Bacteria</taxon>
        <taxon>Bacillati</taxon>
        <taxon>Actinomycetota</taxon>
        <taxon>Actinomycetes</taxon>
        <taxon>Propionibacteriales</taxon>
        <taxon>Actinopolymorphaceae</taxon>
        <taxon>Actinopolymorpha</taxon>
    </lineage>
</organism>
<evidence type="ECO:0008006" key="3">
    <source>
        <dbReference type="Google" id="ProtNLM"/>
    </source>
</evidence>
<dbReference type="OrthoDB" id="4872000at2"/>
<dbReference type="RefSeq" id="WP_092651928.1">
    <property type="nucleotide sequence ID" value="NZ_LT629732.1"/>
</dbReference>
<sequence length="150" mass="15646">MEPIEDTWYTRDLPLLRATVRLCDKSATGGASFTGIAAESGMSESEVHAGLRALDHGGYFVKTEGAWGAGIIHVFGVTGEARRVVGSWPSPETAADRIEAALEALAKNAPTEVEKSNARRALEAIRSAGRDVVVSVAAAVITGQIPGTGN</sequence>
<evidence type="ECO:0000313" key="2">
    <source>
        <dbReference type="Proteomes" id="UP000198983"/>
    </source>
</evidence>
<protein>
    <recommendedName>
        <fullName evidence="3">Winged helix DNA-binding domain-containing protein</fullName>
    </recommendedName>
</protein>
<evidence type="ECO:0000313" key="1">
    <source>
        <dbReference type="EMBL" id="SDS08177.1"/>
    </source>
</evidence>
<dbReference type="EMBL" id="LT629732">
    <property type="protein sequence ID" value="SDS08177.1"/>
    <property type="molecule type" value="Genomic_DNA"/>
</dbReference>
<keyword evidence="2" id="KW-1185">Reference proteome</keyword>
<dbReference type="AlphaFoldDB" id="A0A1H1PAJ2"/>
<proteinExistence type="predicted"/>